<feature type="domain" description="Tudor" evidence="2">
    <location>
        <begin position="522"/>
        <end position="585"/>
    </location>
</feature>
<feature type="region of interest" description="Disordered" evidence="1">
    <location>
        <begin position="368"/>
        <end position="449"/>
    </location>
</feature>
<feature type="compositionally biased region" description="Polar residues" evidence="1">
    <location>
        <begin position="385"/>
        <end position="399"/>
    </location>
</feature>
<sequence>MNMLSSLEKIALDEKISQGEVAKQVDAIKQLVSHIKSSCQTLARQEEKLRKARQLLYRARKEQAVARPTDHKNPVDGGTRFQENLDAAHLQKDREIHTREELEKLKEQVEQYKKLVDEVKQQVRRGPGQDNGKENYTDSKNAELDRIEREVREYKDEIQNLLGTIAQEQQLMQQVYELQVKLKKEKQQLTQTQHQLNKDQAKLKEAQKKTTKLRAQLDREKAHLERERASGKKKEEDLKADRARLRKKEEEINSDRKSLDQDKAHHKRELKKYEQRKEKLEEESKKVESDRKKVQKEKDRLKKDVAKAQTTKERYEKERAKADQECTNAQKRKEKILGEIQKALAEEKEKLKELKEIEKTKAQLKAELEQIKKEKRKMEKRPSMSHANQAAQKQSSSGEASDVRQKLIQLENENKMLKKKLESSPFNQPLQQSSSDSWPKMAAPKPGGENKAMFSFAKNQWLRTSSISKKPRNVPSFSSGFDRSTARAGGWPRKDGLLSGGFPISAGPPGLSTAQPMGGLMFAQRGTKVKARYQGDNKWYDAEVIEVILNGSKGPKYIVKFKGYADKEEVTANDIRPKDSDALPPHAQADTMQVNGHPPTSHTSALSGQRAHPSLGWPALKTDRNVVWGRDVNKPSAMVLNGLNGAPLMKSKMGRSQYIDAGFYTPHMENGNKQSPPTEVQNGGVLKSMLNIDRERS</sequence>
<dbReference type="SUPFAM" id="SSF63748">
    <property type="entry name" value="Tudor/PWWP/MBT"/>
    <property type="match status" value="1"/>
</dbReference>
<dbReference type="InterPro" id="IPR002999">
    <property type="entry name" value="Tudor"/>
</dbReference>
<feature type="compositionally biased region" description="Basic and acidic residues" evidence="1">
    <location>
        <begin position="368"/>
        <end position="382"/>
    </location>
</feature>
<name>A0A7S3YEN3_9EUKA</name>
<dbReference type="EMBL" id="HBIV01005154">
    <property type="protein sequence ID" value="CAE0649418.1"/>
    <property type="molecule type" value="Transcribed_RNA"/>
</dbReference>
<evidence type="ECO:0000313" key="3">
    <source>
        <dbReference type="EMBL" id="CAE0649418.1"/>
    </source>
</evidence>
<accession>A0A7S3YEN3</accession>
<dbReference type="Gene3D" id="2.30.30.140">
    <property type="match status" value="1"/>
</dbReference>
<organism evidence="3">
    <name type="scientific">Lotharella globosa</name>
    <dbReference type="NCBI Taxonomy" id="91324"/>
    <lineage>
        <taxon>Eukaryota</taxon>
        <taxon>Sar</taxon>
        <taxon>Rhizaria</taxon>
        <taxon>Cercozoa</taxon>
        <taxon>Chlorarachniophyceae</taxon>
        <taxon>Lotharella</taxon>
    </lineage>
</organism>
<evidence type="ECO:0000259" key="2">
    <source>
        <dbReference type="PROSITE" id="PS50304"/>
    </source>
</evidence>
<feature type="compositionally biased region" description="Basic and acidic residues" evidence="1">
    <location>
        <begin position="131"/>
        <end position="144"/>
    </location>
</feature>
<feature type="compositionally biased region" description="Basic and acidic residues" evidence="1">
    <location>
        <begin position="196"/>
        <end position="208"/>
    </location>
</feature>
<reference evidence="3" key="1">
    <citation type="submission" date="2021-01" db="EMBL/GenBank/DDBJ databases">
        <authorList>
            <person name="Corre E."/>
            <person name="Pelletier E."/>
            <person name="Niang G."/>
            <person name="Scheremetjew M."/>
            <person name="Finn R."/>
            <person name="Kale V."/>
            <person name="Holt S."/>
            <person name="Cochrane G."/>
            <person name="Meng A."/>
            <person name="Brown T."/>
            <person name="Cohen L."/>
        </authorList>
    </citation>
    <scope>NUCLEOTIDE SEQUENCE</scope>
    <source>
        <strain evidence="3">CCCM811</strain>
    </source>
</reference>
<feature type="compositionally biased region" description="Basic and acidic residues" evidence="1">
    <location>
        <begin position="412"/>
        <end position="422"/>
    </location>
</feature>
<feature type="region of interest" description="Disordered" evidence="1">
    <location>
        <begin position="61"/>
        <end position="81"/>
    </location>
</feature>
<feature type="region of interest" description="Disordered" evidence="1">
    <location>
        <begin position="122"/>
        <end position="144"/>
    </location>
</feature>
<protein>
    <recommendedName>
        <fullName evidence="2">Tudor domain-containing protein</fullName>
    </recommendedName>
</protein>
<dbReference type="AlphaFoldDB" id="A0A7S3YEN3"/>
<feature type="compositionally biased region" description="Basic and acidic residues" evidence="1">
    <location>
        <begin position="215"/>
        <end position="263"/>
    </location>
</feature>
<feature type="region of interest" description="Disordered" evidence="1">
    <location>
        <begin position="572"/>
        <end position="617"/>
    </location>
</feature>
<feature type="region of interest" description="Disordered" evidence="1">
    <location>
        <begin position="665"/>
        <end position="697"/>
    </location>
</feature>
<feature type="compositionally biased region" description="Polar residues" evidence="1">
    <location>
        <begin position="424"/>
        <end position="437"/>
    </location>
</feature>
<feature type="region of interest" description="Disordered" evidence="1">
    <location>
        <begin position="193"/>
        <end position="331"/>
    </location>
</feature>
<evidence type="ECO:0000256" key="1">
    <source>
        <dbReference type="SAM" id="MobiDB-lite"/>
    </source>
</evidence>
<gene>
    <name evidence="3" type="ORF">LGLO00237_LOCUS3671</name>
</gene>
<dbReference type="SMART" id="SM00333">
    <property type="entry name" value="TUDOR"/>
    <property type="match status" value="1"/>
</dbReference>
<feature type="compositionally biased region" description="Polar residues" evidence="1">
    <location>
        <begin position="671"/>
        <end position="681"/>
    </location>
</feature>
<dbReference type="PROSITE" id="PS50304">
    <property type="entry name" value="TUDOR"/>
    <property type="match status" value="1"/>
</dbReference>
<feature type="compositionally biased region" description="Basic and acidic residues" evidence="1">
    <location>
        <begin position="572"/>
        <end position="581"/>
    </location>
</feature>
<dbReference type="CDD" id="cd04508">
    <property type="entry name" value="Tudor_SF"/>
    <property type="match status" value="1"/>
</dbReference>
<feature type="compositionally biased region" description="Basic and acidic residues" evidence="1">
    <location>
        <begin position="61"/>
        <end position="74"/>
    </location>
</feature>
<proteinExistence type="predicted"/>
<feature type="compositionally biased region" description="Polar residues" evidence="1">
    <location>
        <begin position="590"/>
        <end position="607"/>
    </location>
</feature>
<feature type="compositionally biased region" description="Basic and acidic residues" evidence="1">
    <location>
        <begin position="271"/>
        <end position="324"/>
    </location>
</feature>